<dbReference type="GO" id="GO:0005737">
    <property type="term" value="C:cytoplasm"/>
    <property type="evidence" value="ECO:0007669"/>
    <property type="project" value="TreeGrafter"/>
</dbReference>
<proteinExistence type="predicted"/>
<evidence type="ECO:0000259" key="2">
    <source>
        <dbReference type="Pfam" id="PF00656"/>
    </source>
</evidence>
<dbReference type="OrthoDB" id="1491023at2"/>
<dbReference type="InterPro" id="IPR029030">
    <property type="entry name" value="Caspase-like_dom_sf"/>
</dbReference>
<dbReference type="AlphaFoldDB" id="A0A2G1VNR2"/>
<evidence type="ECO:0000313" key="3">
    <source>
        <dbReference type="EMBL" id="PHQ28393.1"/>
    </source>
</evidence>
<reference evidence="3 4" key="1">
    <citation type="submission" date="2017-08" db="EMBL/GenBank/DDBJ databases">
        <title>The whole genome shortgun sequences of strain Leeuwenhoekiella nanhaiensis G18 from the South China Sea.</title>
        <authorList>
            <person name="Liu Q."/>
        </authorList>
    </citation>
    <scope>NUCLEOTIDE SEQUENCE [LARGE SCALE GENOMIC DNA]</scope>
    <source>
        <strain evidence="3 4">G18</strain>
    </source>
</reference>
<dbReference type="GO" id="GO:0006508">
    <property type="term" value="P:proteolysis"/>
    <property type="evidence" value="ECO:0007669"/>
    <property type="project" value="InterPro"/>
</dbReference>
<dbReference type="SUPFAM" id="SSF52129">
    <property type="entry name" value="Caspase-like"/>
    <property type="match status" value="1"/>
</dbReference>
<dbReference type="InterPro" id="IPR011600">
    <property type="entry name" value="Pept_C14_caspase"/>
</dbReference>
<evidence type="ECO:0000256" key="1">
    <source>
        <dbReference type="SAM" id="MobiDB-lite"/>
    </source>
</evidence>
<gene>
    <name evidence="3" type="ORF">CJ305_14845</name>
</gene>
<dbReference type="Gene3D" id="3.40.50.1460">
    <property type="match status" value="1"/>
</dbReference>
<comment type="caution">
    <text evidence="3">The sequence shown here is derived from an EMBL/GenBank/DDBJ whole genome shotgun (WGS) entry which is preliminary data.</text>
</comment>
<protein>
    <submittedName>
        <fullName evidence="3">Peptidase C14</fullName>
    </submittedName>
</protein>
<name>A0A2G1VNR2_9FLAO</name>
<feature type="compositionally biased region" description="Low complexity" evidence="1">
    <location>
        <begin position="175"/>
        <end position="186"/>
    </location>
</feature>
<dbReference type="PANTHER" id="PTHR48104">
    <property type="entry name" value="METACASPASE-4"/>
    <property type="match status" value="1"/>
</dbReference>
<keyword evidence="4" id="KW-1185">Reference proteome</keyword>
<sequence length="656" mass="71763">MQKILLLSLLFFLSFSLQAKKIALIIAVGDYPASTGWSPISSANDVPLIKSALIKQGFTEEDITILLNSQATRDGIINALERLNETIEPGDIVVIHYSGHGQQIADDNGEEIDDKDEALVPYDAFVRPSYNYSGQNHIRDDELGKLITNFRNKLGKDGQLVMLLDSCHSGSATRGGKARGGAATFAPEGWEPNEKKTKAGSDMLETAQIKPDAAPFVLFSGASANELNYEYEGVGSLSYAFNKAMTELGSDFTYRQLYNKMAATMNVISPNQTPTLEGNPDYKIFKGEYVKQEPYHEILSLLRPDVIKIQAGKLQGIFEGTTVAVLPAGTTGLDRSKILATGTVKLAKFNEANIVLDKALPGSNEKEYWVFVDEKTYGDINLQVYLDASVAEKSISKDLEQFLTENSLGSLVSDSLQSSVIITGDQNGYTLNATNGQLKVDAVEASRGTAALDDLKQKLFNYAQGQYLKDLQMQNPDYEFSFRLLPVSYDPVMETFGELMEPSAFADANGTFSVLPGEDHVVLEVTNESDRELYFSIIEINSKGEINPFMPNDQCTLNDNERKLAPGQTMVFKDCIFSFGPPFEKLMLKGFASPSPINFKSTVQTRGGVTAGTANPLESFLANTYVKTRGGTGAATSGKVDGYATEFLYQIVETKE</sequence>
<dbReference type="Proteomes" id="UP000229433">
    <property type="component" value="Unassembled WGS sequence"/>
</dbReference>
<dbReference type="InterPro" id="IPR050452">
    <property type="entry name" value="Metacaspase"/>
</dbReference>
<dbReference type="RefSeq" id="WP_099647086.1">
    <property type="nucleotide sequence ID" value="NZ_KZ319296.1"/>
</dbReference>
<evidence type="ECO:0000313" key="4">
    <source>
        <dbReference type="Proteomes" id="UP000229433"/>
    </source>
</evidence>
<feature type="domain" description="Peptidase C14 caspase" evidence="2">
    <location>
        <begin position="20"/>
        <end position="278"/>
    </location>
</feature>
<dbReference type="EMBL" id="NQXA01000014">
    <property type="protein sequence ID" value="PHQ28393.1"/>
    <property type="molecule type" value="Genomic_DNA"/>
</dbReference>
<dbReference type="GO" id="GO:0004197">
    <property type="term" value="F:cysteine-type endopeptidase activity"/>
    <property type="evidence" value="ECO:0007669"/>
    <property type="project" value="InterPro"/>
</dbReference>
<feature type="region of interest" description="Disordered" evidence="1">
    <location>
        <begin position="175"/>
        <end position="196"/>
    </location>
</feature>
<organism evidence="3 4">
    <name type="scientific">Leeuwenhoekiella nanhaiensis</name>
    <dbReference type="NCBI Taxonomy" id="1655491"/>
    <lineage>
        <taxon>Bacteria</taxon>
        <taxon>Pseudomonadati</taxon>
        <taxon>Bacteroidota</taxon>
        <taxon>Flavobacteriia</taxon>
        <taxon>Flavobacteriales</taxon>
        <taxon>Flavobacteriaceae</taxon>
        <taxon>Leeuwenhoekiella</taxon>
    </lineage>
</organism>
<accession>A0A2G1VNR2</accession>
<dbReference type="Pfam" id="PF00656">
    <property type="entry name" value="Peptidase_C14"/>
    <property type="match status" value="1"/>
</dbReference>
<dbReference type="PANTHER" id="PTHR48104:SF30">
    <property type="entry name" value="METACASPASE-1"/>
    <property type="match status" value="1"/>
</dbReference>